<dbReference type="SUPFAM" id="SSF53067">
    <property type="entry name" value="Actin-like ATPase domain"/>
    <property type="match status" value="1"/>
</dbReference>
<sequence>MKPDRTDVIVPAAEIFLEIATHIKATGIIVPTIRLFDGIINSLYTQNMNKV</sequence>
<dbReference type="Proteomes" id="UP000019380">
    <property type="component" value="Unassembled WGS sequence"/>
</dbReference>
<evidence type="ECO:0000313" key="2">
    <source>
        <dbReference type="Proteomes" id="UP000019380"/>
    </source>
</evidence>
<accession>D4VH58</accession>
<dbReference type="AlphaFoldDB" id="D4VH58"/>
<protein>
    <submittedName>
        <fullName evidence="1">Exopolyphosphatase</fullName>
        <ecNumber evidence="1">3.6.1.11</ecNumber>
    </submittedName>
</protein>
<name>D4VH58_9BACE</name>
<organism evidence="1 2">
    <name type="scientific">Bacteroides xylanisolvens SD CC 1b</name>
    <dbReference type="NCBI Taxonomy" id="702447"/>
    <lineage>
        <taxon>Bacteria</taxon>
        <taxon>Pseudomonadati</taxon>
        <taxon>Bacteroidota</taxon>
        <taxon>Bacteroidia</taxon>
        <taxon>Bacteroidales</taxon>
        <taxon>Bacteroidaceae</taxon>
        <taxon>Bacteroides</taxon>
    </lineage>
</organism>
<dbReference type="EC" id="3.6.1.11" evidence="1"/>
<dbReference type="InterPro" id="IPR043129">
    <property type="entry name" value="ATPase_NBD"/>
</dbReference>
<gene>
    <name evidence="1" type="ORF">BN890_33060</name>
</gene>
<proteinExistence type="predicted"/>
<keyword evidence="1" id="KW-0378">Hydrolase</keyword>
<dbReference type="EMBL" id="CBXG010000039">
    <property type="protein sequence ID" value="CDM05713.1"/>
    <property type="molecule type" value="Genomic_DNA"/>
</dbReference>
<reference evidence="1 2" key="1">
    <citation type="submission" date="2013-12" db="EMBL/GenBank/DDBJ databases">
        <title>Improved hybrid genome assemblies of Bacteroides xylanisolvens SD CC 1b and Bacteroides xylanisolvens SD CC 2a using Illumina and 454 Sequencing.</title>
        <authorList>
            <person name="Ramaraj T."/>
            <person name="Sundararajan A."/>
            <person name="Mudge J."/>
            <person name="Schilkey F.D."/>
            <person name="Delvecchio V."/>
            <person name="Donlon M."/>
            <person name="Ziemer C."/>
        </authorList>
    </citation>
    <scope>NUCLEOTIDE SEQUENCE [LARGE SCALE GENOMIC DNA]</scope>
</reference>
<comment type="caution">
    <text evidence="1">The sequence shown here is derived from an EMBL/GenBank/DDBJ whole genome shotgun (WGS) entry which is preliminary data.</text>
</comment>
<dbReference type="GO" id="GO:0004309">
    <property type="term" value="F:exopolyphosphatase activity"/>
    <property type="evidence" value="ECO:0007669"/>
    <property type="project" value="UniProtKB-EC"/>
</dbReference>
<evidence type="ECO:0000313" key="1">
    <source>
        <dbReference type="EMBL" id="CDM05713.1"/>
    </source>
</evidence>